<reference evidence="10" key="2">
    <citation type="submission" date="2017-10" db="EMBL/GenBank/DDBJ databases">
        <authorList>
            <person name="Enke T.N."/>
            <person name="Cordero O.X."/>
        </authorList>
    </citation>
    <scope>NUCLEOTIDE SEQUENCE</scope>
    <source>
        <strain evidence="10">4G03</strain>
    </source>
</reference>
<dbReference type="InterPro" id="IPR032807">
    <property type="entry name" value="GNVR"/>
</dbReference>
<evidence type="ECO:0000259" key="8">
    <source>
        <dbReference type="Pfam" id="PF13807"/>
    </source>
</evidence>
<evidence type="ECO:0000256" key="5">
    <source>
        <dbReference type="ARBA" id="ARBA00023136"/>
    </source>
</evidence>
<feature type="domain" description="Polysaccharide chain length determinant N-terminal" evidence="7">
    <location>
        <begin position="11"/>
        <end position="66"/>
    </location>
</feature>
<evidence type="ECO:0000313" key="9">
    <source>
        <dbReference type="EMBL" id="MDP2541097.1"/>
    </source>
</evidence>
<reference evidence="9 12" key="3">
    <citation type="submission" date="2023-07" db="EMBL/GenBank/DDBJ databases">
        <title>Genome content predicts the carbon catabolic preferences of heterotrophic bacteria.</title>
        <authorList>
            <person name="Gralka M."/>
        </authorList>
    </citation>
    <scope>NUCLEOTIDE SEQUENCE [LARGE SCALE GENOMIC DNA]</scope>
    <source>
        <strain evidence="9 12">4G03</strain>
    </source>
</reference>
<evidence type="ECO:0000256" key="4">
    <source>
        <dbReference type="ARBA" id="ARBA00022989"/>
    </source>
</evidence>
<protein>
    <submittedName>
        <fullName evidence="10">Capsule biosynthesis protein</fullName>
    </submittedName>
    <submittedName>
        <fullName evidence="9">Wzz/FepE/Etk N-terminal domain-containing protein</fullName>
    </submittedName>
</protein>
<evidence type="ECO:0000256" key="3">
    <source>
        <dbReference type="ARBA" id="ARBA00022692"/>
    </source>
</evidence>
<dbReference type="Pfam" id="PF13807">
    <property type="entry name" value="GNVR"/>
    <property type="match status" value="1"/>
</dbReference>
<organism evidence="10 11">
    <name type="scientific">Tenacibaculum discolor</name>
    <dbReference type="NCBI Taxonomy" id="361581"/>
    <lineage>
        <taxon>Bacteria</taxon>
        <taxon>Pseudomonadati</taxon>
        <taxon>Bacteroidota</taxon>
        <taxon>Flavobacteriia</taxon>
        <taxon>Flavobacteriales</taxon>
        <taxon>Flavobacteriaceae</taxon>
        <taxon>Tenacibaculum</taxon>
    </lineage>
</organism>
<evidence type="ECO:0000256" key="1">
    <source>
        <dbReference type="ARBA" id="ARBA00004651"/>
    </source>
</evidence>
<gene>
    <name evidence="10" type="ORF">CSC81_01085</name>
    <name evidence="9" type="ORF">Q8W23_06350</name>
</gene>
<dbReference type="Pfam" id="PF02706">
    <property type="entry name" value="Wzz"/>
    <property type="match status" value="1"/>
</dbReference>
<name>A0A2G1BXQ0_9FLAO</name>
<dbReference type="AlphaFoldDB" id="A0A2G1BXQ0"/>
<feature type="transmembrane region" description="Helical" evidence="6">
    <location>
        <begin position="332"/>
        <end position="352"/>
    </location>
</feature>
<reference evidence="10 11" key="1">
    <citation type="journal article" date="2016" name="Nat. Commun.">
        <title>Microbial interactions lead to rapid micro-scale successions on model marine particles.</title>
        <authorList>
            <person name="Datta M.S."/>
            <person name="Sliwerska E."/>
            <person name="Gore J."/>
            <person name="Polz M.F."/>
            <person name="Cordero O.X."/>
        </authorList>
    </citation>
    <scope>NUCLEOTIDE SEQUENCE [LARGE SCALE GENOMIC DNA]</scope>
    <source>
        <strain evidence="10 11">4G03</strain>
    </source>
</reference>
<dbReference type="EMBL" id="PDUU01000002">
    <property type="protein sequence ID" value="PHN98810.1"/>
    <property type="molecule type" value="Genomic_DNA"/>
</dbReference>
<feature type="domain" description="Tyrosine-protein kinase G-rich" evidence="8">
    <location>
        <begin position="276"/>
        <end position="354"/>
    </location>
</feature>
<feature type="transmembrane region" description="Helical" evidence="6">
    <location>
        <begin position="29"/>
        <end position="48"/>
    </location>
</feature>
<accession>A0A2G1BXQ0</accession>
<sequence length="364" mass="41534">MESKTKYSSNDEIDLLEIFKTIWEGRRTVVKFLIVFTVIGLFIAVFSAKEYTATTIVVPQTSNTKLGADLGGLAAIAGINLGGRDSERISPSLYPIVVQSILFKKELLEVPLKFSNLEKEITYKEYYTDYQKFNLLVAIKEYTIGLPGKMISLFKGKEIAQLQTAEVKDSIYVMSKEDKKLFDLLQSQLVIDVNGKEGFVQMSFSMPEALPAAQMTKKVQELLQNAITKFKIQKSQEQYMFIEERYNEAKKDFIGRQSVLANFRDKNQGLILSRSQSHLERLQSDYNLAYEVYSELAKQLEAQKIKLKENTPIFTVIEPVSVPIEKSKPRRGMILVIWFLLGVIFGVGWVFAKKIISNLRMNNN</sequence>
<keyword evidence="3 6" id="KW-0812">Transmembrane</keyword>
<evidence type="ECO:0000313" key="11">
    <source>
        <dbReference type="Proteomes" id="UP000222163"/>
    </source>
</evidence>
<keyword evidence="2" id="KW-1003">Cell membrane</keyword>
<keyword evidence="12" id="KW-1185">Reference proteome</keyword>
<dbReference type="InterPro" id="IPR050445">
    <property type="entry name" value="Bact_polysacc_biosynth/exp"/>
</dbReference>
<comment type="caution">
    <text evidence="10">The sequence shown here is derived from an EMBL/GenBank/DDBJ whole genome shotgun (WGS) entry which is preliminary data.</text>
</comment>
<evidence type="ECO:0000256" key="2">
    <source>
        <dbReference type="ARBA" id="ARBA00022475"/>
    </source>
</evidence>
<evidence type="ECO:0000259" key="7">
    <source>
        <dbReference type="Pfam" id="PF02706"/>
    </source>
</evidence>
<proteinExistence type="predicted"/>
<dbReference type="PANTHER" id="PTHR32309:SF13">
    <property type="entry name" value="FERRIC ENTEROBACTIN TRANSPORT PROTEIN FEPE"/>
    <property type="match status" value="1"/>
</dbReference>
<dbReference type="GO" id="GO:0004713">
    <property type="term" value="F:protein tyrosine kinase activity"/>
    <property type="evidence" value="ECO:0007669"/>
    <property type="project" value="TreeGrafter"/>
</dbReference>
<dbReference type="InterPro" id="IPR003856">
    <property type="entry name" value="LPS_length_determ_N"/>
</dbReference>
<comment type="subcellular location">
    <subcellularLocation>
        <location evidence="1">Cell membrane</location>
        <topology evidence="1">Multi-pass membrane protein</topology>
    </subcellularLocation>
</comment>
<evidence type="ECO:0000313" key="10">
    <source>
        <dbReference type="EMBL" id="PHN98810.1"/>
    </source>
</evidence>
<dbReference type="RefSeq" id="WP_099213920.1">
    <property type="nucleotide sequence ID" value="NZ_JAUYVU010000004.1"/>
</dbReference>
<dbReference type="PANTHER" id="PTHR32309">
    <property type="entry name" value="TYROSINE-PROTEIN KINASE"/>
    <property type="match status" value="1"/>
</dbReference>
<keyword evidence="4 6" id="KW-1133">Transmembrane helix</keyword>
<evidence type="ECO:0000256" key="6">
    <source>
        <dbReference type="SAM" id="Phobius"/>
    </source>
</evidence>
<evidence type="ECO:0000313" key="12">
    <source>
        <dbReference type="Proteomes" id="UP001242342"/>
    </source>
</evidence>
<dbReference type="EMBL" id="JAUYVU010000004">
    <property type="protein sequence ID" value="MDP2541097.1"/>
    <property type="molecule type" value="Genomic_DNA"/>
</dbReference>
<dbReference type="Proteomes" id="UP001242342">
    <property type="component" value="Unassembled WGS sequence"/>
</dbReference>
<keyword evidence="5 6" id="KW-0472">Membrane</keyword>
<dbReference type="Proteomes" id="UP000222163">
    <property type="component" value="Unassembled WGS sequence"/>
</dbReference>
<dbReference type="GO" id="GO:0005886">
    <property type="term" value="C:plasma membrane"/>
    <property type="evidence" value="ECO:0007669"/>
    <property type="project" value="UniProtKB-SubCell"/>
</dbReference>